<gene>
    <name evidence="2" type="ORF">CCC_00887</name>
</gene>
<comment type="caution">
    <text evidence="2">The sequence shown here is derived from an EMBL/GenBank/DDBJ whole genome shotgun (WGS) entry which is preliminary data.</text>
</comment>
<organism evidence="2 3">
    <name type="scientific">Paramagnetospirillum magnetotacticum MS-1</name>
    <dbReference type="NCBI Taxonomy" id="272627"/>
    <lineage>
        <taxon>Bacteria</taxon>
        <taxon>Pseudomonadati</taxon>
        <taxon>Pseudomonadota</taxon>
        <taxon>Alphaproteobacteria</taxon>
        <taxon>Rhodospirillales</taxon>
        <taxon>Magnetospirillaceae</taxon>
        <taxon>Paramagnetospirillum</taxon>
    </lineage>
</organism>
<dbReference type="STRING" id="272627.CCC_00887"/>
<evidence type="ECO:0000313" key="2">
    <source>
        <dbReference type="EMBL" id="KIL97826.1"/>
    </source>
</evidence>
<proteinExistence type="predicted"/>
<sequence>MCAEIILVGQTITGSRTPQRARALSELGHRVTMIPINRPGATYEDRPSLMDRLRYRLRRPADPVDANKGLVRAAERGCDVVWIEAAPMITASTLRRVKAVCASARLVWYAEDDMMNPVHRSRQIEGALPLFDLWVTTKSFNARPEEMPSLGVGRILFVDNSFDPHLHRPMDLSEDERRAFKADIAFVGTYEGPRAQSLLALAQVGLEVRVWGNGWQGLAGAHANLKVEARPVYDEDYARVVSASRINLGFLRKGNRDLQTCRTVEIPACGGFMLHERSAEAERLLAPDHQAAFFSDDGELIAQCRRWLADESARSAAAAAGRRRVLADGHDHPTRLKTILGHLAGQEPTP</sequence>
<evidence type="ECO:0000313" key="3">
    <source>
        <dbReference type="Proteomes" id="UP000031971"/>
    </source>
</evidence>
<dbReference type="RefSeq" id="WP_009870447.1">
    <property type="nucleotide sequence ID" value="NZ_JXSL01000030.1"/>
</dbReference>
<protein>
    <recommendedName>
        <fullName evidence="1">Spore protein YkvP/CgeB glycosyl transferase-like domain-containing protein</fullName>
    </recommendedName>
</protein>
<dbReference type="AlphaFoldDB" id="A0A0C2UYE2"/>
<keyword evidence="3" id="KW-1185">Reference proteome</keyword>
<reference evidence="2 3" key="1">
    <citation type="submission" date="2015-01" db="EMBL/GenBank/DDBJ databases">
        <title>Genome Sequence of Magnetospirillum magnetotacticum Strain MS-1.</title>
        <authorList>
            <person name="Marinov G.K."/>
            <person name="Smalley M.D."/>
            <person name="DeSalvo G."/>
        </authorList>
    </citation>
    <scope>NUCLEOTIDE SEQUENCE [LARGE SCALE GENOMIC DNA]</scope>
    <source>
        <strain evidence="2 3">MS-1</strain>
    </source>
</reference>
<feature type="domain" description="Spore protein YkvP/CgeB glycosyl transferase-like" evidence="1">
    <location>
        <begin position="200"/>
        <end position="340"/>
    </location>
</feature>
<dbReference type="InterPro" id="IPR055259">
    <property type="entry name" value="YkvP/CgeB_Glyco_trans-like"/>
</dbReference>
<name>A0A0C2UYE2_PARME</name>
<dbReference type="EMBL" id="JXSL01000030">
    <property type="protein sequence ID" value="KIL97826.1"/>
    <property type="molecule type" value="Genomic_DNA"/>
</dbReference>
<evidence type="ECO:0000259" key="1">
    <source>
        <dbReference type="Pfam" id="PF13524"/>
    </source>
</evidence>
<dbReference type="Pfam" id="PF13524">
    <property type="entry name" value="Glyco_trans_1_2"/>
    <property type="match status" value="1"/>
</dbReference>
<accession>A0A0C2UYE2</accession>
<dbReference type="Proteomes" id="UP000031971">
    <property type="component" value="Unassembled WGS sequence"/>
</dbReference>
<dbReference type="OrthoDB" id="110463at2"/>